<comment type="caution">
    <text evidence="7">The sequence shown here is derived from an EMBL/GenBank/DDBJ whole genome shotgun (WGS) entry which is preliminary data.</text>
</comment>
<feature type="transmembrane region" description="Helical" evidence="5">
    <location>
        <begin position="265"/>
        <end position="285"/>
    </location>
</feature>
<feature type="transmembrane region" description="Helical" evidence="5">
    <location>
        <begin position="79"/>
        <end position="96"/>
    </location>
</feature>
<dbReference type="AlphaFoldDB" id="A0A368UKM3"/>
<dbReference type="GO" id="GO:0005262">
    <property type="term" value="F:calcium channel activity"/>
    <property type="evidence" value="ECO:0007669"/>
    <property type="project" value="TreeGrafter"/>
</dbReference>
<dbReference type="InterPro" id="IPR004837">
    <property type="entry name" value="NaCa_Exmemb"/>
</dbReference>
<keyword evidence="8" id="KW-1185">Reference proteome</keyword>
<evidence type="ECO:0000256" key="1">
    <source>
        <dbReference type="ARBA" id="ARBA00004141"/>
    </source>
</evidence>
<dbReference type="RefSeq" id="WP_114437893.1">
    <property type="nucleotide sequence ID" value="NZ_QPIZ01000029.1"/>
</dbReference>
<evidence type="ECO:0000256" key="4">
    <source>
        <dbReference type="ARBA" id="ARBA00023136"/>
    </source>
</evidence>
<evidence type="ECO:0000313" key="8">
    <source>
        <dbReference type="Proteomes" id="UP000252733"/>
    </source>
</evidence>
<evidence type="ECO:0000259" key="6">
    <source>
        <dbReference type="Pfam" id="PF01699"/>
    </source>
</evidence>
<dbReference type="PANTHER" id="PTHR10846:SF8">
    <property type="entry name" value="INNER MEMBRANE PROTEIN YRBG"/>
    <property type="match status" value="1"/>
</dbReference>
<feature type="transmembrane region" description="Helical" evidence="5">
    <location>
        <begin position="297"/>
        <end position="313"/>
    </location>
</feature>
<gene>
    <name evidence="7" type="ORF">DFO77_12911</name>
</gene>
<evidence type="ECO:0000256" key="3">
    <source>
        <dbReference type="ARBA" id="ARBA00022989"/>
    </source>
</evidence>
<keyword evidence="3 5" id="KW-1133">Transmembrane helix</keyword>
<feature type="transmembrane region" description="Helical" evidence="5">
    <location>
        <begin position="239"/>
        <end position="259"/>
    </location>
</feature>
<dbReference type="Pfam" id="PF01699">
    <property type="entry name" value="Na_Ca_ex"/>
    <property type="match status" value="2"/>
</dbReference>
<dbReference type="InterPro" id="IPR004481">
    <property type="entry name" value="K/Na/Ca-exchanger"/>
</dbReference>
<feature type="domain" description="Sodium/calcium exchanger membrane region" evidence="6">
    <location>
        <begin position="5"/>
        <end position="146"/>
    </location>
</feature>
<dbReference type="EMBL" id="QPIZ01000029">
    <property type="protein sequence ID" value="RCW29288.1"/>
    <property type="molecule type" value="Genomic_DNA"/>
</dbReference>
<feature type="transmembrane region" description="Helical" evidence="5">
    <location>
        <begin position="127"/>
        <end position="146"/>
    </location>
</feature>
<dbReference type="Proteomes" id="UP000252733">
    <property type="component" value="Unassembled WGS sequence"/>
</dbReference>
<feature type="transmembrane region" description="Helical" evidence="5">
    <location>
        <begin position="204"/>
        <end position="227"/>
    </location>
</feature>
<feature type="transmembrane region" description="Helical" evidence="5">
    <location>
        <begin position="103"/>
        <end position="121"/>
    </location>
</feature>
<keyword evidence="4 5" id="KW-0472">Membrane</keyword>
<dbReference type="PANTHER" id="PTHR10846">
    <property type="entry name" value="SODIUM/POTASSIUM/CALCIUM EXCHANGER"/>
    <property type="match status" value="1"/>
</dbReference>
<feature type="transmembrane region" description="Helical" evidence="5">
    <location>
        <begin position="166"/>
        <end position="184"/>
    </location>
</feature>
<evidence type="ECO:0000313" key="7">
    <source>
        <dbReference type="EMBL" id="RCW29288.1"/>
    </source>
</evidence>
<accession>A0A368UKM3</accession>
<proteinExistence type="predicted"/>
<reference evidence="7 8" key="1">
    <citation type="submission" date="2018-07" db="EMBL/GenBank/DDBJ databases">
        <title>Freshwater and sediment microbial communities from various areas in North America, analyzing microbe dynamics in response to fracking.</title>
        <authorList>
            <person name="Lamendella R."/>
        </authorList>
    </citation>
    <scope>NUCLEOTIDE SEQUENCE [LARGE SCALE GENOMIC DNA]</scope>
    <source>
        <strain evidence="7 8">160A</strain>
    </source>
</reference>
<dbReference type="NCBIfam" id="TIGR00367">
    <property type="entry name" value="calcium/sodium antiporter"/>
    <property type="match status" value="1"/>
</dbReference>
<evidence type="ECO:0000256" key="5">
    <source>
        <dbReference type="SAM" id="Phobius"/>
    </source>
</evidence>
<dbReference type="GO" id="GO:0008273">
    <property type="term" value="F:calcium, potassium:sodium antiporter activity"/>
    <property type="evidence" value="ECO:0007669"/>
    <property type="project" value="TreeGrafter"/>
</dbReference>
<keyword evidence="2 5" id="KW-0812">Transmembrane</keyword>
<dbReference type="Gene3D" id="1.20.1420.30">
    <property type="entry name" value="NCX, central ion-binding region"/>
    <property type="match status" value="1"/>
</dbReference>
<dbReference type="InterPro" id="IPR044880">
    <property type="entry name" value="NCX_ion-bd_dom_sf"/>
</dbReference>
<sequence length="314" mass="33985">MDVNSYLLVLVGFVLLFLCGNWLVRGGVELSRHFHVSPLVAGLTVVAFGTSAPELFVSVKAVFTESPDISIGNVVGSNIANIGLILGAVAIIFPLAVRKPSILNDWLVMILSYALLFLFLINEVLEFYEGLIFVFLIAGYIVLSVWSSRKHSAKSVEVFPDPTMKILPAVGLVIVAVLGLYFGADWLVKGASDLAIGWGVSERVVGISIVAFGTSVPELATSLAAALKKEMDISIGNIIGSNIFNVFSILGVTAILKPLQVSPRVISSDMIWMTVVAVLLLLFMLPLRNGVISRWKGALLLLFYIVYIWVLFVS</sequence>
<feature type="transmembrane region" description="Helical" evidence="5">
    <location>
        <begin position="6"/>
        <end position="24"/>
    </location>
</feature>
<comment type="subcellular location">
    <subcellularLocation>
        <location evidence="1">Membrane</location>
        <topology evidence="1">Multi-pass membrane protein</topology>
    </subcellularLocation>
</comment>
<feature type="transmembrane region" description="Helical" evidence="5">
    <location>
        <begin position="36"/>
        <end position="59"/>
    </location>
</feature>
<organism evidence="7 8">
    <name type="scientific">Marinilabilia salmonicolor</name>
    <dbReference type="NCBI Taxonomy" id="989"/>
    <lineage>
        <taxon>Bacteria</taxon>
        <taxon>Pseudomonadati</taxon>
        <taxon>Bacteroidota</taxon>
        <taxon>Bacteroidia</taxon>
        <taxon>Marinilabiliales</taxon>
        <taxon>Marinilabiliaceae</taxon>
        <taxon>Marinilabilia</taxon>
    </lineage>
</organism>
<dbReference type="GO" id="GO:0006874">
    <property type="term" value="P:intracellular calcium ion homeostasis"/>
    <property type="evidence" value="ECO:0007669"/>
    <property type="project" value="TreeGrafter"/>
</dbReference>
<name>A0A368UKM3_9BACT</name>
<dbReference type="GO" id="GO:0005886">
    <property type="term" value="C:plasma membrane"/>
    <property type="evidence" value="ECO:0007669"/>
    <property type="project" value="TreeGrafter"/>
</dbReference>
<feature type="domain" description="Sodium/calcium exchanger membrane region" evidence="6">
    <location>
        <begin position="169"/>
        <end position="312"/>
    </location>
</feature>
<evidence type="ECO:0000256" key="2">
    <source>
        <dbReference type="ARBA" id="ARBA00022692"/>
    </source>
</evidence>
<protein>
    <submittedName>
        <fullName evidence="7">Cation:H+ antiporter</fullName>
    </submittedName>
</protein>